<evidence type="ECO:0000259" key="4">
    <source>
        <dbReference type="PROSITE" id="PS51077"/>
    </source>
</evidence>
<comment type="caution">
    <text evidence="6">The sequence shown here is derived from an EMBL/GenBank/DDBJ whole genome shotgun (WGS) entry which is preliminary data.</text>
</comment>
<reference evidence="6 7" key="1">
    <citation type="journal article" date="2015" name="Nature">
        <title>rRNA introns, odd ribosomes, and small enigmatic genomes across a large radiation of phyla.</title>
        <authorList>
            <person name="Brown C.T."/>
            <person name="Hug L.A."/>
            <person name="Thomas B.C."/>
            <person name="Sharon I."/>
            <person name="Castelle C.J."/>
            <person name="Singh A."/>
            <person name="Wilkins M.J."/>
            <person name="Williams K.H."/>
            <person name="Banfield J.F."/>
        </authorList>
    </citation>
    <scope>NUCLEOTIDE SEQUENCE [LARGE SCALE GENOMIC DNA]</scope>
</reference>
<evidence type="ECO:0000256" key="1">
    <source>
        <dbReference type="ARBA" id="ARBA00023015"/>
    </source>
</evidence>
<keyword evidence="1" id="KW-0805">Transcription regulation</keyword>
<dbReference type="SMART" id="SM00346">
    <property type="entry name" value="HTH_ICLR"/>
    <property type="match status" value="1"/>
</dbReference>
<feature type="domain" description="HTH iclR-type" evidence="4">
    <location>
        <begin position="6"/>
        <end position="67"/>
    </location>
</feature>
<dbReference type="EMBL" id="LBWG01000024">
    <property type="protein sequence ID" value="KKR03615.1"/>
    <property type="molecule type" value="Genomic_DNA"/>
</dbReference>
<dbReference type="Proteomes" id="UP000033935">
    <property type="component" value="Unassembled WGS sequence"/>
</dbReference>
<dbReference type="InterPro" id="IPR050707">
    <property type="entry name" value="HTH_MetabolicPath_Reg"/>
</dbReference>
<dbReference type="InterPro" id="IPR014757">
    <property type="entry name" value="Tscrpt_reg_IclR_C"/>
</dbReference>
<dbReference type="Pfam" id="PF09339">
    <property type="entry name" value="HTH_IclR"/>
    <property type="match status" value="1"/>
</dbReference>
<keyword evidence="2" id="KW-0238">DNA-binding</keyword>
<dbReference type="SUPFAM" id="SSF55781">
    <property type="entry name" value="GAF domain-like"/>
    <property type="match status" value="1"/>
</dbReference>
<dbReference type="PANTHER" id="PTHR30136:SF35">
    <property type="entry name" value="HTH-TYPE TRANSCRIPTIONAL REGULATOR RV1719"/>
    <property type="match status" value="1"/>
</dbReference>
<organism evidence="6 7">
    <name type="scientific">Candidatus Uhrbacteria bacterium GW2011_GWF2_39_13</name>
    <dbReference type="NCBI Taxonomy" id="1618995"/>
    <lineage>
        <taxon>Bacteria</taxon>
        <taxon>Candidatus Uhriibacteriota</taxon>
    </lineage>
</organism>
<dbReference type="InterPro" id="IPR005471">
    <property type="entry name" value="Tscrpt_reg_IclR_N"/>
</dbReference>
<keyword evidence="3" id="KW-0804">Transcription</keyword>
<dbReference type="Gene3D" id="1.10.10.10">
    <property type="entry name" value="Winged helix-like DNA-binding domain superfamily/Winged helix DNA-binding domain"/>
    <property type="match status" value="1"/>
</dbReference>
<gene>
    <name evidence="6" type="ORF">UT30_C0024G0010</name>
</gene>
<dbReference type="GO" id="GO:0003677">
    <property type="term" value="F:DNA binding"/>
    <property type="evidence" value="ECO:0007669"/>
    <property type="project" value="UniProtKB-KW"/>
</dbReference>
<evidence type="ECO:0000259" key="5">
    <source>
        <dbReference type="PROSITE" id="PS51078"/>
    </source>
</evidence>
<dbReference type="InterPro" id="IPR036388">
    <property type="entry name" value="WH-like_DNA-bd_sf"/>
</dbReference>
<dbReference type="Gene3D" id="3.30.450.40">
    <property type="match status" value="1"/>
</dbReference>
<dbReference type="AlphaFoldDB" id="A0A0G0PZQ8"/>
<dbReference type="PROSITE" id="PS51078">
    <property type="entry name" value="ICLR_ED"/>
    <property type="match status" value="1"/>
</dbReference>
<evidence type="ECO:0000313" key="6">
    <source>
        <dbReference type="EMBL" id="KKR03615.1"/>
    </source>
</evidence>
<name>A0A0G0PZQ8_9BACT</name>
<dbReference type="PROSITE" id="PS51077">
    <property type="entry name" value="HTH_ICLR"/>
    <property type="match status" value="1"/>
</dbReference>
<dbReference type="InterPro" id="IPR029016">
    <property type="entry name" value="GAF-like_dom_sf"/>
</dbReference>
<dbReference type="InterPro" id="IPR036390">
    <property type="entry name" value="WH_DNA-bd_sf"/>
</dbReference>
<sequence length="256" mass="28565">MIECKAPALIEGMHIIETIAKSKEAVPFHILAANSSMSKASVIRLLKELSENGYIESGTRDGYSLGIKFLYILKDIADKLKPLEIISEKLQELSDSINSSVQFATYERTKPAITIIAKAECENSPVLVGQGTDIIAYSHRHALGKIIMAFAEDEEIEEILNKNRPCKKTPQTVMPGAQLDKILKQIKCDKVAFENQECISGIQRVAVPLFNAKGKIYGGLCASWFNHKFIKESSSKKAMLMMEMIRFITKIYFTGE</sequence>
<protein>
    <submittedName>
        <fullName evidence="6">Transcriptional regulator, IclR family</fullName>
    </submittedName>
</protein>
<feature type="domain" description="IclR-ED" evidence="5">
    <location>
        <begin position="68"/>
        <end position="254"/>
    </location>
</feature>
<evidence type="ECO:0000256" key="3">
    <source>
        <dbReference type="ARBA" id="ARBA00023163"/>
    </source>
</evidence>
<evidence type="ECO:0000256" key="2">
    <source>
        <dbReference type="ARBA" id="ARBA00023125"/>
    </source>
</evidence>
<dbReference type="SUPFAM" id="SSF46785">
    <property type="entry name" value="Winged helix' DNA-binding domain"/>
    <property type="match status" value="1"/>
</dbReference>
<dbReference type="GO" id="GO:0045892">
    <property type="term" value="P:negative regulation of DNA-templated transcription"/>
    <property type="evidence" value="ECO:0007669"/>
    <property type="project" value="TreeGrafter"/>
</dbReference>
<dbReference type="GO" id="GO:0003700">
    <property type="term" value="F:DNA-binding transcription factor activity"/>
    <property type="evidence" value="ECO:0007669"/>
    <property type="project" value="TreeGrafter"/>
</dbReference>
<dbReference type="Pfam" id="PF01614">
    <property type="entry name" value="IclR_C"/>
    <property type="match status" value="1"/>
</dbReference>
<proteinExistence type="predicted"/>
<accession>A0A0G0PZQ8</accession>
<dbReference type="PANTHER" id="PTHR30136">
    <property type="entry name" value="HELIX-TURN-HELIX TRANSCRIPTIONAL REGULATOR, ICLR FAMILY"/>
    <property type="match status" value="1"/>
</dbReference>
<evidence type="ECO:0000313" key="7">
    <source>
        <dbReference type="Proteomes" id="UP000033935"/>
    </source>
</evidence>